<accession>A0A4R9LUH5</accession>
<evidence type="ECO:0000256" key="1">
    <source>
        <dbReference type="PROSITE-ProRule" id="PRU00409"/>
    </source>
</evidence>
<dbReference type="EMBL" id="RQHV01000014">
    <property type="protein sequence ID" value="TGN14126.1"/>
    <property type="molecule type" value="Genomic_DNA"/>
</dbReference>
<reference evidence="3" key="1">
    <citation type="journal article" date="2019" name="PLoS Negl. Trop. Dis.">
        <title>Revisiting the worldwide diversity of Leptospira species in the environment.</title>
        <authorList>
            <person name="Vincent A.T."/>
            <person name="Schiettekatte O."/>
            <person name="Bourhy P."/>
            <person name="Veyrier F.J."/>
            <person name="Picardeau M."/>
        </authorList>
    </citation>
    <scope>NUCLEOTIDE SEQUENCE [LARGE SCALE GENOMIC DNA]</scope>
    <source>
        <strain evidence="3">201400974</strain>
    </source>
</reference>
<gene>
    <name evidence="3" type="ORF">EHS11_02630</name>
</gene>
<keyword evidence="1" id="KW-0547">Nucleotide-binding</keyword>
<dbReference type="Proteomes" id="UP000298264">
    <property type="component" value="Unassembled WGS sequence"/>
</dbReference>
<dbReference type="RefSeq" id="WP_135762869.1">
    <property type="nucleotide sequence ID" value="NZ_RQHV01000014.1"/>
</dbReference>
<name>A0A4R9LUH5_9LEPT</name>
<protein>
    <recommendedName>
        <fullName evidence="2">ATP-grasp domain-containing protein</fullName>
    </recommendedName>
</protein>
<dbReference type="OrthoDB" id="314806at2"/>
<sequence>MSRLFSLDPLFEYRLVDKNFPFDSPALRRRFSLENLFFFLSKKEDFVLLESGLPRSLEEDWKEIGWEMGTQVLKGDLLSGDLNLTEWGKMHVLSDDDLDFDTDSYEDSRYLNSKLNQFQWKEDAALSPLWARTIHSEETLIDFLNELDSPVVLKAAFGLAGRNQIIIEKQSQGWKLQQISKRLFSYPIIAEQWVGGDRFYDFSTLWDFLEDGPIYLGCTEMIVEKDGTFRGIRMGRGVEESLLPFLESSLRTIKTVFGLLEVKPTGPAAMDGFLYKIKDGLVQCQPFSEINFRYSMGRILYEIRKRRNLKDEESVLLFLPLVNLKKWSEWEWLAKLRKETEREIFFATPPRDGKGKLFQTVGLYFESKKDLDYDASATFHKVMEEWQNLF</sequence>
<dbReference type="AlphaFoldDB" id="A0A4R9LUH5"/>
<dbReference type="SUPFAM" id="SSF56059">
    <property type="entry name" value="Glutathione synthetase ATP-binding domain-like"/>
    <property type="match status" value="1"/>
</dbReference>
<evidence type="ECO:0000313" key="4">
    <source>
        <dbReference type="Proteomes" id="UP000298264"/>
    </source>
</evidence>
<organism evidence="3 4">
    <name type="scientific">Leptospira ilyithenensis</name>
    <dbReference type="NCBI Taxonomy" id="2484901"/>
    <lineage>
        <taxon>Bacteria</taxon>
        <taxon>Pseudomonadati</taxon>
        <taxon>Spirochaetota</taxon>
        <taxon>Spirochaetia</taxon>
        <taxon>Leptospirales</taxon>
        <taxon>Leptospiraceae</taxon>
        <taxon>Leptospira</taxon>
    </lineage>
</organism>
<comment type="caution">
    <text evidence="3">The sequence shown here is derived from an EMBL/GenBank/DDBJ whole genome shotgun (WGS) entry which is preliminary data.</text>
</comment>
<evidence type="ECO:0000313" key="3">
    <source>
        <dbReference type="EMBL" id="TGN14126.1"/>
    </source>
</evidence>
<dbReference type="PROSITE" id="PS50975">
    <property type="entry name" value="ATP_GRASP"/>
    <property type="match status" value="1"/>
</dbReference>
<feature type="domain" description="ATP-grasp" evidence="2">
    <location>
        <begin position="118"/>
        <end position="320"/>
    </location>
</feature>
<keyword evidence="1" id="KW-0067">ATP-binding</keyword>
<dbReference type="GO" id="GO:0046872">
    <property type="term" value="F:metal ion binding"/>
    <property type="evidence" value="ECO:0007669"/>
    <property type="project" value="InterPro"/>
</dbReference>
<evidence type="ECO:0000259" key="2">
    <source>
        <dbReference type="PROSITE" id="PS50975"/>
    </source>
</evidence>
<proteinExistence type="predicted"/>
<keyword evidence="4" id="KW-1185">Reference proteome</keyword>
<dbReference type="GO" id="GO:0005524">
    <property type="term" value="F:ATP binding"/>
    <property type="evidence" value="ECO:0007669"/>
    <property type="project" value="UniProtKB-UniRule"/>
</dbReference>
<dbReference type="InterPro" id="IPR011761">
    <property type="entry name" value="ATP-grasp"/>
</dbReference>